<evidence type="ECO:0000259" key="1">
    <source>
        <dbReference type="Pfam" id="PF21806"/>
    </source>
</evidence>
<dbReference type="RefSeq" id="WP_046906874.1">
    <property type="nucleotide sequence ID" value="NZ_BAAAXG010000026.1"/>
</dbReference>
<dbReference type="EMBL" id="LAQS01000009">
    <property type="protein sequence ID" value="KKZ74342.1"/>
    <property type="molecule type" value="Genomic_DNA"/>
</dbReference>
<dbReference type="Pfam" id="PF21806">
    <property type="entry name" value="DUF6879"/>
    <property type="match status" value="1"/>
</dbReference>
<feature type="domain" description="DUF6879" evidence="1">
    <location>
        <begin position="8"/>
        <end position="169"/>
    </location>
</feature>
<gene>
    <name evidence="2" type="ORF">VO63_07800</name>
</gene>
<proteinExistence type="predicted"/>
<organism evidence="2 3">
    <name type="scientific">Streptomyces showdoensis</name>
    <dbReference type="NCBI Taxonomy" id="68268"/>
    <lineage>
        <taxon>Bacteria</taxon>
        <taxon>Bacillati</taxon>
        <taxon>Actinomycetota</taxon>
        <taxon>Actinomycetes</taxon>
        <taxon>Kitasatosporales</taxon>
        <taxon>Streptomycetaceae</taxon>
        <taxon>Streptomyces</taxon>
    </lineage>
</organism>
<comment type="caution">
    <text evidence="2">The sequence shown here is derived from an EMBL/GenBank/DDBJ whole genome shotgun (WGS) entry which is preliminary data.</text>
</comment>
<evidence type="ECO:0000313" key="3">
    <source>
        <dbReference type="Proteomes" id="UP000265325"/>
    </source>
</evidence>
<keyword evidence="3" id="KW-1185">Reference proteome</keyword>
<accession>A0A2P2GS64</accession>
<sequence length="178" mass="19841">MPALIPFEEIAHLFAAFEHTAFRLETRRGYATDRSGARFQAFLRGVDPSPEPGHPWNVNVRQKAEQGARFSRVRLIDEPPTEGQRFLMATAAGNVAAGEDIRVLERTIAEQLCLPDWDFWLFDSRLLVRMHIDDTDTTVGVEVVNDPGQVLSACRARDAALAAGRPSAEVWARVRSSV</sequence>
<evidence type="ECO:0000313" key="2">
    <source>
        <dbReference type="EMBL" id="KKZ74342.1"/>
    </source>
</evidence>
<dbReference type="AlphaFoldDB" id="A0A2P2GS64"/>
<protein>
    <recommendedName>
        <fullName evidence="1">DUF6879 domain-containing protein</fullName>
    </recommendedName>
</protein>
<dbReference type="InterPro" id="IPR049244">
    <property type="entry name" value="DUF6879"/>
</dbReference>
<dbReference type="Proteomes" id="UP000265325">
    <property type="component" value="Unassembled WGS sequence"/>
</dbReference>
<name>A0A2P2GS64_STREW</name>
<reference evidence="2 3" key="1">
    <citation type="submission" date="2015-05" db="EMBL/GenBank/DDBJ databases">
        <title>Draft Genome assembly of Streptomyces showdoensis.</title>
        <authorList>
            <person name="Thapa K.K."/>
            <person name="Metsa-Ketela M."/>
        </authorList>
    </citation>
    <scope>NUCLEOTIDE SEQUENCE [LARGE SCALE GENOMIC DNA]</scope>
    <source>
        <strain evidence="2 3">ATCC 15227</strain>
    </source>
</reference>
<dbReference type="OrthoDB" id="3821358at2"/>